<accession>A0A0G0GAB0</accession>
<evidence type="ECO:0000256" key="3">
    <source>
        <dbReference type="ARBA" id="ARBA00022723"/>
    </source>
</evidence>
<dbReference type="PANTHER" id="PTHR46986">
    <property type="entry name" value="ENDORIBONUCLEASE YBEY, CHLOROPLASTIC"/>
    <property type="match status" value="1"/>
</dbReference>
<dbReference type="GO" id="GO:0006364">
    <property type="term" value="P:rRNA processing"/>
    <property type="evidence" value="ECO:0007669"/>
    <property type="project" value="UniProtKB-UniRule"/>
</dbReference>
<dbReference type="GO" id="GO:0008270">
    <property type="term" value="F:zinc ion binding"/>
    <property type="evidence" value="ECO:0007669"/>
    <property type="project" value="UniProtKB-UniRule"/>
</dbReference>
<keyword evidence="7" id="KW-0698">rRNA processing</keyword>
<keyword evidence="3 7" id="KW-0479">Metal-binding</keyword>
<protein>
    <recommendedName>
        <fullName evidence="7">Endoribonuclease YbeY</fullName>
        <ecNumber evidence="7">3.1.-.-</ecNumber>
    </recommendedName>
</protein>
<evidence type="ECO:0000256" key="5">
    <source>
        <dbReference type="ARBA" id="ARBA00022801"/>
    </source>
</evidence>
<dbReference type="EC" id="3.1.-.-" evidence="7"/>
<name>A0A0G0GAB0_9BACT</name>
<gene>
    <name evidence="7" type="primary">ybeY</name>
    <name evidence="8" type="ORF">UR91_C0015G0007</name>
</gene>
<evidence type="ECO:0000256" key="2">
    <source>
        <dbReference type="ARBA" id="ARBA00022722"/>
    </source>
</evidence>
<feature type="binding site" evidence="7">
    <location>
        <position position="100"/>
    </location>
    <ligand>
        <name>Zn(2+)</name>
        <dbReference type="ChEBI" id="CHEBI:29105"/>
        <note>catalytic</note>
    </ligand>
</feature>
<evidence type="ECO:0000256" key="4">
    <source>
        <dbReference type="ARBA" id="ARBA00022759"/>
    </source>
</evidence>
<dbReference type="PANTHER" id="PTHR46986:SF1">
    <property type="entry name" value="ENDORIBONUCLEASE YBEY, CHLOROPLASTIC"/>
    <property type="match status" value="1"/>
</dbReference>
<sequence>MQDNFCVINKTKGKLPSLSFSKLKNDILGKEYSLSIAYVSLKKSKELNKTYRNKNKPTNILSFPLRKKEGEIILCPSLIKREAKNFERTFEQFLGFLVIHGMLHLKGLEHSSTMEKAEEKYDKKYYSRNRHRILDDEGRRGRILQRRKKS</sequence>
<comment type="cofactor">
    <cofactor evidence="7">
        <name>Zn(2+)</name>
        <dbReference type="ChEBI" id="CHEBI:29105"/>
    </cofactor>
    <text evidence="7">Binds 1 zinc ion.</text>
</comment>
<dbReference type="PATRIC" id="fig|1618752.3.peg.292"/>
<feature type="binding site" evidence="7">
    <location>
        <position position="104"/>
    </location>
    <ligand>
        <name>Zn(2+)</name>
        <dbReference type="ChEBI" id="CHEBI:29105"/>
        <note>catalytic</note>
    </ligand>
</feature>
<keyword evidence="7" id="KW-0690">Ribosome biogenesis</keyword>
<dbReference type="InterPro" id="IPR023091">
    <property type="entry name" value="MetalPrtase_cat_dom_sf_prd"/>
</dbReference>
<dbReference type="HAMAP" id="MF_00009">
    <property type="entry name" value="Endoribonucl_YbeY"/>
    <property type="match status" value="1"/>
</dbReference>
<evidence type="ECO:0000256" key="7">
    <source>
        <dbReference type="HAMAP-Rule" id="MF_00009"/>
    </source>
</evidence>
<evidence type="ECO:0000256" key="6">
    <source>
        <dbReference type="ARBA" id="ARBA00022833"/>
    </source>
</evidence>
<evidence type="ECO:0000313" key="9">
    <source>
        <dbReference type="Proteomes" id="UP000034798"/>
    </source>
</evidence>
<dbReference type="GO" id="GO:0004521">
    <property type="term" value="F:RNA endonuclease activity"/>
    <property type="evidence" value="ECO:0007669"/>
    <property type="project" value="UniProtKB-UniRule"/>
</dbReference>
<keyword evidence="7" id="KW-0963">Cytoplasm</keyword>
<dbReference type="EMBL" id="LBQZ01000015">
    <property type="protein sequence ID" value="KKP88617.1"/>
    <property type="molecule type" value="Genomic_DNA"/>
</dbReference>
<comment type="subcellular location">
    <subcellularLocation>
        <location evidence="7">Cytoplasm</location>
    </subcellularLocation>
</comment>
<dbReference type="AlphaFoldDB" id="A0A0G0GAB0"/>
<dbReference type="GO" id="GO:0004222">
    <property type="term" value="F:metalloendopeptidase activity"/>
    <property type="evidence" value="ECO:0007669"/>
    <property type="project" value="InterPro"/>
</dbReference>
<evidence type="ECO:0000256" key="1">
    <source>
        <dbReference type="ARBA" id="ARBA00010875"/>
    </source>
</evidence>
<feature type="binding site" evidence="7">
    <location>
        <position position="110"/>
    </location>
    <ligand>
        <name>Zn(2+)</name>
        <dbReference type="ChEBI" id="CHEBI:29105"/>
        <note>catalytic</note>
    </ligand>
</feature>
<dbReference type="SUPFAM" id="SSF55486">
    <property type="entry name" value="Metalloproteases ('zincins'), catalytic domain"/>
    <property type="match status" value="1"/>
</dbReference>
<keyword evidence="5 7" id="KW-0378">Hydrolase</keyword>
<comment type="caution">
    <text evidence="8">The sequence shown here is derived from an EMBL/GenBank/DDBJ whole genome shotgun (WGS) entry which is preliminary data.</text>
</comment>
<dbReference type="NCBIfam" id="TIGR00043">
    <property type="entry name" value="rRNA maturation RNase YbeY"/>
    <property type="match status" value="1"/>
</dbReference>
<dbReference type="Pfam" id="PF02130">
    <property type="entry name" value="YbeY"/>
    <property type="match status" value="1"/>
</dbReference>
<organism evidence="8 9">
    <name type="scientific">Candidatus Nomurabacteria bacterium GW2011_GWC2_35_8</name>
    <dbReference type="NCBI Taxonomy" id="1618752"/>
    <lineage>
        <taxon>Bacteria</taxon>
        <taxon>Candidatus Nomuraibacteriota</taxon>
    </lineage>
</organism>
<reference evidence="8 9" key="1">
    <citation type="journal article" date="2015" name="Nature">
        <title>rRNA introns, odd ribosomes, and small enigmatic genomes across a large radiation of phyla.</title>
        <authorList>
            <person name="Brown C.T."/>
            <person name="Hug L.A."/>
            <person name="Thomas B.C."/>
            <person name="Sharon I."/>
            <person name="Castelle C.J."/>
            <person name="Singh A."/>
            <person name="Wilkins M.J."/>
            <person name="Williams K.H."/>
            <person name="Banfield J.F."/>
        </authorList>
    </citation>
    <scope>NUCLEOTIDE SEQUENCE [LARGE SCALE GENOMIC DNA]</scope>
</reference>
<keyword evidence="2 7" id="KW-0540">Nuclease</keyword>
<proteinExistence type="inferred from homology"/>
<comment type="function">
    <text evidence="7">Single strand-specific metallo-endoribonuclease involved in late-stage 70S ribosome quality control and in maturation of the 3' terminus of the 16S rRNA.</text>
</comment>
<evidence type="ECO:0000313" key="8">
    <source>
        <dbReference type="EMBL" id="KKP88617.1"/>
    </source>
</evidence>
<comment type="similarity">
    <text evidence="1 7">Belongs to the endoribonuclease YbeY family.</text>
</comment>
<dbReference type="InterPro" id="IPR002036">
    <property type="entry name" value="YbeY"/>
</dbReference>
<keyword evidence="4 7" id="KW-0255">Endonuclease</keyword>
<dbReference type="Proteomes" id="UP000034798">
    <property type="component" value="Unassembled WGS sequence"/>
</dbReference>
<dbReference type="GO" id="GO:0005737">
    <property type="term" value="C:cytoplasm"/>
    <property type="evidence" value="ECO:0007669"/>
    <property type="project" value="UniProtKB-SubCell"/>
</dbReference>
<keyword evidence="6 7" id="KW-0862">Zinc</keyword>
<dbReference type="Gene3D" id="3.40.390.30">
    <property type="entry name" value="Metalloproteases ('zincins'), catalytic domain"/>
    <property type="match status" value="1"/>
</dbReference>